<reference evidence="1" key="2">
    <citation type="journal article" date="2015" name="Data Brief">
        <title>Shoot transcriptome of the giant reed, Arundo donax.</title>
        <authorList>
            <person name="Barrero R.A."/>
            <person name="Guerrero F.D."/>
            <person name="Moolhuijzen P."/>
            <person name="Goolsby J.A."/>
            <person name="Tidwell J."/>
            <person name="Bellgard S.E."/>
            <person name="Bellgard M.I."/>
        </authorList>
    </citation>
    <scope>NUCLEOTIDE SEQUENCE</scope>
    <source>
        <tissue evidence="1">Shoot tissue taken approximately 20 cm above the soil surface</tissue>
    </source>
</reference>
<evidence type="ECO:0000313" key="1">
    <source>
        <dbReference type="EMBL" id="JAD26731.1"/>
    </source>
</evidence>
<sequence>MYSGLRSGAPSDCTLLPASVALIDGTVCYYSIPRYSTPLASGTLVLATTVPATTASGARSMYSSIAVEIT</sequence>
<proteinExistence type="predicted"/>
<protein>
    <submittedName>
        <fullName evidence="1">Uncharacterized protein</fullName>
    </submittedName>
</protein>
<reference evidence="1" key="1">
    <citation type="submission" date="2014-09" db="EMBL/GenBank/DDBJ databases">
        <authorList>
            <person name="Magalhaes I.L.F."/>
            <person name="Oliveira U."/>
            <person name="Santos F.R."/>
            <person name="Vidigal T.H.D.A."/>
            <person name="Brescovit A.D."/>
            <person name="Santos A.J."/>
        </authorList>
    </citation>
    <scope>NUCLEOTIDE SEQUENCE</scope>
    <source>
        <tissue evidence="1">Shoot tissue taken approximately 20 cm above the soil surface</tissue>
    </source>
</reference>
<dbReference type="EMBL" id="GBRH01271164">
    <property type="protein sequence ID" value="JAD26731.1"/>
    <property type="molecule type" value="Transcribed_RNA"/>
</dbReference>
<name>A0A0A8YKK5_ARUDO</name>
<dbReference type="AlphaFoldDB" id="A0A0A8YKK5"/>
<organism evidence="1">
    <name type="scientific">Arundo donax</name>
    <name type="common">Giant reed</name>
    <name type="synonym">Donax arundinaceus</name>
    <dbReference type="NCBI Taxonomy" id="35708"/>
    <lineage>
        <taxon>Eukaryota</taxon>
        <taxon>Viridiplantae</taxon>
        <taxon>Streptophyta</taxon>
        <taxon>Embryophyta</taxon>
        <taxon>Tracheophyta</taxon>
        <taxon>Spermatophyta</taxon>
        <taxon>Magnoliopsida</taxon>
        <taxon>Liliopsida</taxon>
        <taxon>Poales</taxon>
        <taxon>Poaceae</taxon>
        <taxon>PACMAD clade</taxon>
        <taxon>Arundinoideae</taxon>
        <taxon>Arundineae</taxon>
        <taxon>Arundo</taxon>
    </lineage>
</organism>
<accession>A0A0A8YKK5</accession>